<dbReference type="Proteomes" id="UP001054889">
    <property type="component" value="Unassembled WGS sequence"/>
</dbReference>
<name>A0AAV5EWN8_ELECO</name>
<dbReference type="InterPro" id="IPR038499">
    <property type="entry name" value="BRO1_sf"/>
</dbReference>
<dbReference type="CDD" id="cd09034">
    <property type="entry name" value="BRO1_Alix_like"/>
    <property type="match status" value="1"/>
</dbReference>
<proteinExistence type="inferred from homology"/>
<sequence>MAPPVVANSSATASLPLAERAAGSREIVEEASIWAVLVVRRIPERPSQRKSKGCCTTMGCGVSSQKDAGGPRRRLGSVGDVVVFLPGLRVPRSVDFAQALDGHLDRSVVERLSALRARVVEMAMQESAAALKPRRKTATRHGSSTANLLQALEDYLPVLLGLVKEGNLLRHKVQFIWTNQEDNAEETVMADAWYEVLSVLHLMAMVCLLQANSLLLPRSYGDGYAPRVSEESRRATVDVFLKAAGYLDYAIRQVLPRIPPELRRQLPVDLAEGNLKAFSLQALGQKKASSILFITIYHYLVLSTGELLQGVDMQLGLAIDSPKATLAVKRRLACEMVKYWHQVQDSIPELPVSDGWGRKHLLFVKWKYVEAKRKSHGMAIAALQASEEFLKESKRVSEAFHATPPTSRSPTPFGTAKYLFDKVPKDASSKVRINQDLYTQEKVIGKPPPLPDFALALTPEDYDLPPLDPVWNNEDSHR</sequence>
<dbReference type="Gene3D" id="1.25.40.280">
    <property type="entry name" value="alix/aip1 like domains"/>
    <property type="match status" value="1"/>
</dbReference>
<dbReference type="InterPro" id="IPR004328">
    <property type="entry name" value="BRO1_dom"/>
</dbReference>
<gene>
    <name evidence="3" type="primary">gb14937</name>
    <name evidence="3" type="ORF">PR202_gb14937</name>
</gene>
<evidence type="ECO:0000313" key="3">
    <source>
        <dbReference type="EMBL" id="GJN26967.1"/>
    </source>
</evidence>
<dbReference type="AlphaFoldDB" id="A0AAV5EWN8"/>
<evidence type="ECO:0000259" key="2">
    <source>
        <dbReference type="SMART" id="SM01041"/>
    </source>
</evidence>
<feature type="domain" description="BRO1" evidence="2">
    <location>
        <begin position="82"/>
        <end position="470"/>
    </location>
</feature>
<dbReference type="InterPro" id="IPR038898">
    <property type="entry name" value="BROX"/>
</dbReference>
<organism evidence="3 4">
    <name type="scientific">Eleusine coracana subsp. coracana</name>
    <dbReference type="NCBI Taxonomy" id="191504"/>
    <lineage>
        <taxon>Eukaryota</taxon>
        <taxon>Viridiplantae</taxon>
        <taxon>Streptophyta</taxon>
        <taxon>Embryophyta</taxon>
        <taxon>Tracheophyta</taxon>
        <taxon>Spermatophyta</taxon>
        <taxon>Magnoliopsida</taxon>
        <taxon>Liliopsida</taxon>
        <taxon>Poales</taxon>
        <taxon>Poaceae</taxon>
        <taxon>PACMAD clade</taxon>
        <taxon>Chloridoideae</taxon>
        <taxon>Cynodonteae</taxon>
        <taxon>Eleusininae</taxon>
        <taxon>Eleusine</taxon>
    </lineage>
</organism>
<protein>
    <recommendedName>
        <fullName evidence="2">BRO1 domain-containing protein</fullName>
    </recommendedName>
</protein>
<reference evidence="3" key="1">
    <citation type="journal article" date="2018" name="DNA Res.">
        <title>Multiple hybrid de novo genome assembly of finger millet, an orphan allotetraploid crop.</title>
        <authorList>
            <person name="Hatakeyama M."/>
            <person name="Aluri S."/>
            <person name="Balachadran M.T."/>
            <person name="Sivarajan S.R."/>
            <person name="Patrignani A."/>
            <person name="Gruter S."/>
            <person name="Poveda L."/>
            <person name="Shimizu-Inatsugi R."/>
            <person name="Baeten J."/>
            <person name="Francoijs K.J."/>
            <person name="Nataraja K.N."/>
            <person name="Reddy Y.A.N."/>
            <person name="Phadnis S."/>
            <person name="Ravikumar R.L."/>
            <person name="Schlapbach R."/>
            <person name="Sreeman S.M."/>
            <person name="Shimizu K.K."/>
        </authorList>
    </citation>
    <scope>NUCLEOTIDE SEQUENCE</scope>
</reference>
<accession>A0AAV5EWN8</accession>
<dbReference type="PANTHER" id="PTHR23032">
    <property type="entry name" value="BRO1 DOMAIN-CONTAINING PROTEIN BROX"/>
    <property type="match status" value="1"/>
</dbReference>
<evidence type="ECO:0000313" key="4">
    <source>
        <dbReference type="Proteomes" id="UP001054889"/>
    </source>
</evidence>
<keyword evidence="4" id="KW-1185">Reference proteome</keyword>
<evidence type="ECO:0000256" key="1">
    <source>
        <dbReference type="ARBA" id="ARBA00008901"/>
    </source>
</evidence>
<dbReference type="EMBL" id="BQKI01000079">
    <property type="protein sequence ID" value="GJN26967.1"/>
    <property type="molecule type" value="Genomic_DNA"/>
</dbReference>
<dbReference type="SMART" id="SM01041">
    <property type="entry name" value="BRO1"/>
    <property type="match status" value="1"/>
</dbReference>
<comment type="similarity">
    <text evidence="1">Belongs to the BROX family.</text>
</comment>
<reference evidence="3" key="2">
    <citation type="submission" date="2021-12" db="EMBL/GenBank/DDBJ databases">
        <title>Resequencing data analysis of finger millet.</title>
        <authorList>
            <person name="Hatakeyama M."/>
            <person name="Aluri S."/>
            <person name="Balachadran M.T."/>
            <person name="Sivarajan S.R."/>
            <person name="Poveda L."/>
            <person name="Shimizu-Inatsugi R."/>
            <person name="Schlapbach R."/>
            <person name="Sreeman S.M."/>
            <person name="Shimizu K.K."/>
        </authorList>
    </citation>
    <scope>NUCLEOTIDE SEQUENCE</scope>
</reference>
<comment type="caution">
    <text evidence="3">The sequence shown here is derived from an EMBL/GenBank/DDBJ whole genome shotgun (WGS) entry which is preliminary data.</text>
</comment>
<dbReference type="PANTHER" id="PTHR23032:SF13">
    <property type="entry name" value="BRO1 DOMAIN-CONTAINING PROTEIN BROX"/>
    <property type="match status" value="1"/>
</dbReference>